<evidence type="ECO:0000313" key="2">
    <source>
        <dbReference type="EMBL" id="KAJ4955662.1"/>
    </source>
</evidence>
<dbReference type="PANTHER" id="PTHR31479:SF2">
    <property type="entry name" value="ALPHA_BETA-HYDROLASES SUPERFAMILY PROTEIN"/>
    <property type="match status" value="1"/>
</dbReference>
<keyword evidence="3" id="KW-1185">Reference proteome</keyword>
<dbReference type="InterPro" id="IPR002921">
    <property type="entry name" value="Fungal_lipase-type"/>
</dbReference>
<evidence type="ECO:0000259" key="1">
    <source>
        <dbReference type="Pfam" id="PF01764"/>
    </source>
</evidence>
<dbReference type="Gene3D" id="3.40.50.1820">
    <property type="entry name" value="alpha/beta hydrolase"/>
    <property type="match status" value="1"/>
</dbReference>
<protein>
    <recommendedName>
        <fullName evidence="1">Fungal lipase-type domain-containing protein</fullName>
    </recommendedName>
</protein>
<dbReference type="AlphaFoldDB" id="A0A9Q0H125"/>
<dbReference type="GO" id="GO:0006629">
    <property type="term" value="P:lipid metabolic process"/>
    <property type="evidence" value="ECO:0007669"/>
    <property type="project" value="InterPro"/>
</dbReference>
<dbReference type="PANTHER" id="PTHR31479">
    <property type="entry name" value="ALPHA/BETA-HYDROLASES SUPERFAMILY PROTEIN"/>
    <property type="match status" value="1"/>
</dbReference>
<evidence type="ECO:0000313" key="3">
    <source>
        <dbReference type="Proteomes" id="UP001141806"/>
    </source>
</evidence>
<reference evidence="2" key="1">
    <citation type="journal article" date="2023" name="Plant J.">
        <title>The genome of the king protea, Protea cynaroides.</title>
        <authorList>
            <person name="Chang J."/>
            <person name="Duong T.A."/>
            <person name="Schoeman C."/>
            <person name="Ma X."/>
            <person name="Roodt D."/>
            <person name="Barker N."/>
            <person name="Li Z."/>
            <person name="Van de Peer Y."/>
            <person name="Mizrachi E."/>
        </authorList>
    </citation>
    <scope>NUCLEOTIDE SEQUENCE</scope>
    <source>
        <tissue evidence="2">Young leaves</tissue>
    </source>
</reference>
<name>A0A9Q0H125_9MAGN</name>
<feature type="domain" description="Fungal lipase-type" evidence="1">
    <location>
        <begin position="143"/>
        <end position="183"/>
    </location>
</feature>
<dbReference type="Proteomes" id="UP001141806">
    <property type="component" value="Unassembled WGS sequence"/>
</dbReference>
<dbReference type="Pfam" id="PF01764">
    <property type="entry name" value="Lipase_3"/>
    <property type="match status" value="1"/>
</dbReference>
<dbReference type="SUPFAM" id="SSF53474">
    <property type="entry name" value="alpha/beta-Hydrolases"/>
    <property type="match status" value="1"/>
</dbReference>
<comment type="caution">
    <text evidence="2">The sequence shown here is derived from an EMBL/GenBank/DDBJ whole genome shotgun (WGS) entry which is preliminary data.</text>
</comment>
<proteinExistence type="predicted"/>
<sequence>MALEKDIFSLSGPLHLTTVDWNNEHHCRSVAASLVNGVYVSERDRQENRKGPQSLAPPWWEFFHFQLLRQLMDNVDFSIFGAIYEFKPLASNCHLSVREAPRYVIAFRGTTIQPHSCIQEDLKLGFLFTVNELHGTSRFEFAMQTIKNMVVLSGALNIWLAGHSLGSAMAMLAGKNMAKTGVFLQAFLFNPPFLSDPIERIINDKKLKQNIRIAKSFITAGITVAVKGHQSEDTFVVLSEWVPCLFINPADDICSEYFDYFEHRKEMEEIGARRIGRLATQNSIGNLLFGKNDSEPLHLLPSANLTINLNPSQDLTRAHGIRQWWRPDLHLHCKLYQYRWK</sequence>
<organism evidence="2 3">
    <name type="scientific">Protea cynaroides</name>
    <dbReference type="NCBI Taxonomy" id="273540"/>
    <lineage>
        <taxon>Eukaryota</taxon>
        <taxon>Viridiplantae</taxon>
        <taxon>Streptophyta</taxon>
        <taxon>Embryophyta</taxon>
        <taxon>Tracheophyta</taxon>
        <taxon>Spermatophyta</taxon>
        <taxon>Magnoliopsida</taxon>
        <taxon>Proteales</taxon>
        <taxon>Proteaceae</taxon>
        <taxon>Protea</taxon>
    </lineage>
</organism>
<accession>A0A9Q0H125</accession>
<gene>
    <name evidence="2" type="ORF">NE237_012445</name>
</gene>
<dbReference type="OrthoDB" id="58570at2759"/>
<dbReference type="EMBL" id="JAMYWD010000011">
    <property type="protein sequence ID" value="KAJ4955662.1"/>
    <property type="molecule type" value="Genomic_DNA"/>
</dbReference>
<dbReference type="InterPro" id="IPR029058">
    <property type="entry name" value="AB_hydrolase_fold"/>
</dbReference>